<name>A0A517NXH1_9BACT</name>
<dbReference type="CDD" id="cd07177">
    <property type="entry name" value="terB_like"/>
    <property type="match status" value="1"/>
</dbReference>
<dbReference type="Gene3D" id="1.10.3680.10">
    <property type="entry name" value="TerB-like"/>
    <property type="match status" value="1"/>
</dbReference>
<proteinExistence type="predicted"/>
<dbReference type="Proteomes" id="UP000319817">
    <property type="component" value="Chromosome"/>
</dbReference>
<dbReference type="AlphaFoldDB" id="A0A517NXH1"/>
<evidence type="ECO:0000313" key="3">
    <source>
        <dbReference type="Proteomes" id="UP000319817"/>
    </source>
</evidence>
<evidence type="ECO:0000259" key="1">
    <source>
        <dbReference type="Pfam" id="PF05099"/>
    </source>
</evidence>
<organism evidence="2 3">
    <name type="scientific">Stieleria marina</name>
    <dbReference type="NCBI Taxonomy" id="1930275"/>
    <lineage>
        <taxon>Bacteria</taxon>
        <taxon>Pseudomonadati</taxon>
        <taxon>Planctomycetota</taxon>
        <taxon>Planctomycetia</taxon>
        <taxon>Pirellulales</taxon>
        <taxon>Pirellulaceae</taxon>
        <taxon>Stieleria</taxon>
    </lineage>
</organism>
<dbReference type="SUPFAM" id="SSF158682">
    <property type="entry name" value="TerB-like"/>
    <property type="match status" value="1"/>
</dbReference>
<gene>
    <name evidence="2" type="ORF">K239x_38100</name>
</gene>
<accession>A0A517NXH1</accession>
<evidence type="ECO:0000313" key="2">
    <source>
        <dbReference type="EMBL" id="QDT11810.1"/>
    </source>
</evidence>
<dbReference type="EMBL" id="CP036526">
    <property type="protein sequence ID" value="QDT11810.1"/>
    <property type="molecule type" value="Genomic_DNA"/>
</dbReference>
<dbReference type="InterPro" id="IPR029024">
    <property type="entry name" value="TerB-like"/>
</dbReference>
<dbReference type="Pfam" id="PF05099">
    <property type="entry name" value="TerB"/>
    <property type="match status" value="1"/>
</dbReference>
<reference evidence="2 3" key="1">
    <citation type="submission" date="2019-02" db="EMBL/GenBank/DDBJ databases">
        <title>Deep-cultivation of Planctomycetes and their phenomic and genomic characterization uncovers novel biology.</title>
        <authorList>
            <person name="Wiegand S."/>
            <person name="Jogler M."/>
            <person name="Boedeker C."/>
            <person name="Pinto D."/>
            <person name="Vollmers J."/>
            <person name="Rivas-Marin E."/>
            <person name="Kohn T."/>
            <person name="Peeters S.H."/>
            <person name="Heuer A."/>
            <person name="Rast P."/>
            <person name="Oberbeckmann S."/>
            <person name="Bunk B."/>
            <person name="Jeske O."/>
            <person name="Meyerdierks A."/>
            <person name="Storesund J.E."/>
            <person name="Kallscheuer N."/>
            <person name="Luecker S."/>
            <person name="Lage O.M."/>
            <person name="Pohl T."/>
            <person name="Merkel B.J."/>
            <person name="Hornburger P."/>
            <person name="Mueller R.-W."/>
            <person name="Bruemmer F."/>
            <person name="Labrenz M."/>
            <person name="Spormann A.M."/>
            <person name="Op den Camp H."/>
            <person name="Overmann J."/>
            <person name="Amann R."/>
            <person name="Jetten M.S.M."/>
            <person name="Mascher T."/>
            <person name="Medema M.H."/>
            <person name="Devos D.P."/>
            <person name="Kaster A.-K."/>
            <person name="Ovreas L."/>
            <person name="Rohde M."/>
            <person name="Galperin M.Y."/>
            <person name="Jogler C."/>
        </authorList>
    </citation>
    <scope>NUCLEOTIDE SEQUENCE [LARGE SCALE GENOMIC DNA]</scope>
    <source>
        <strain evidence="2 3">K23_9</strain>
    </source>
</reference>
<protein>
    <submittedName>
        <fullName evidence="2">Tellurite resistance protein TerB</fullName>
    </submittedName>
</protein>
<keyword evidence="3" id="KW-1185">Reference proteome</keyword>
<feature type="domain" description="Co-chaperone DjlA N-terminal" evidence="1">
    <location>
        <begin position="34"/>
        <end position="80"/>
    </location>
</feature>
<dbReference type="InterPro" id="IPR007791">
    <property type="entry name" value="DjlA_N"/>
</dbReference>
<sequence>MTRLCPSISRWIVARGFSASESTVNILITMSDQKLNQQQRLLRNLVVMAMADGSIGEREVNMVADRCDELGLSATDLQEAIEYGLSDDAALELPSEKAGREELMQELIRMMAADGRLDEGEKRLFALAAVKMDLSSADLDRLIEATLHQS</sequence>